<evidence type="ECO:0000256" key="2">
    <source>
        <dbReference type="ARBA" id="ARBA00022722"/>
    </source>
</evidence>
<protein>
    <submittedName>
        <fullName evidence="7">Exodeoxyribonuclease VII large subunit</fullName>
    </submittedName>
</protein>
<dbReference type="NCBIfam" id="TIGR00237">
    <property type="entry name" value="xseA"/>
    <property type="match status" value="1"/>
</dbReference>
<evidence type="ECO:0000259" key="5">
    <source>
        <dbReference type="Pfam" id="PF02601"/>
    </source>
</evidence>
<dbReference type="GO" id="GO:0006308">
    <property type="term" value="P:DNA catabolic process"/>
    <property type="evidence" value="ECO:0007669"/>
    <property type="project" value="InterPro"/>
</dbReference>
<evidence type="ECO:0000256" key="3">
    <source>
        <dbReference type="ARBA" id="ARBA00022801"/>
    </source>
</evidence>
<keyword evidence="4" id="KW-0269">Exonuclease</keyword>
<dbReference type="PANTHER" id="PTHR30008">
    <property type="entry name" value="EXODEOXYRIBONUCLEASE 7 LARGE SUBUNIT"/>
    <property type="match status" value="1"/>
</dbReference>
<dbReference type="PANTHER" id="PTHR30008:SF0">
    <property type="entry name" value="EXODEOXYRIBONUCLEASE 7 LARGE SUBUNIT"/>
    <property type="match status" value="1"/>
</dbReference>
<evidence type="ECO:0000259" key="6">
    <source>
        <dbReference type="Pfam" id="PF13742"/>
    </source>
</evidence>
<keyword evidence="1" id="KW-0963">Cytoplasm</keyword>
<keyword evidence="2" id="KW-0540">Nuclease</keyword>
<dbReference type="InterPro" id="IPR020579">
    <property type="entry name" value="Exonuc_VII_lsu_C"/>
</dbReference>
<sequence length="382" mass="43993">MNNIISVTTFNDNIKTILLNNYNDDVIIEGEIANCKNYGNHVYFTIKDNFSILNCCAWNWYLYNTEIIQKGDNVQIMGKVTVYNKMGYYQLNVKKVIKIGVGNAFENYEIMKSYYENLGYFNKKRYLSKYIDNICVITALEGAALQDVLVTLRNGNYQGKITVKGASVQGKDCPSSISNCIRMMDDYNFDVIIITRGGGSYEDLIGFNDPLIIEAIYSAKTIILSAIGHEIDNLLSDLAADIRAATPTMAASMILNYKLYKNDFETKIKNMKELVKTKLLSYDQKLNYFKQELLKHKNYDNNIQKYNDNVLKYKNIILNTISTIKNNLNKLNYNFSLTKYQVSTIKLIDENDVYIKSKTDFLYNKNNNIKMKLIFEDGEIDI</sequence>
<keyword evidence="3" id="KW-0378">Hydrolase</keyword>
<feature type="domain" description="Exonuclease VII large subunit C-terminal" evidence="5">
    <location>
        <begin position="122"/>
        <end position="335"/>
    </location>
</feature>
<dbReference type="InterPro" id="IPR025824">
    <property type="entry name" value="OB-fold_nuc-bd_dom"/>
</dbReference>
<dbReference type="CDD" id="cd04489">
    <property type="entry name" value="ExoVII_LU_OBF"/>
    <property type="match status" value="1"/>
</dbReference>
<evidence type="ECO:0000256" key="4">
    <source>
        <dbReference type="ARBA" id="ARBA00022839"/>
    </source>
</evidence>
<evidence type="ECO:0000256" key="1">
    <source>
        <dbReference type="ARBA" id="ARBA00022490"/>
    </source>
</evidence>
<dbReference type="GO" id="GO:0009318">
    <property type="term" value="C:exodeoxyribonuclease VII complex"/>
    <property type="evidence" value="ECO:0007669"/>
    <property type="project" value="InterPro"/>
</dbReference>
<organism evidence="7">
    <name type="scientific">Hokovirus HKV1</name>
    <dbReference type="NCBI Taxonomy" id="1977638"/>
    <lineage>
        <taxon>Viruses</taxon>
        <taxon>Varidnaviria</taxon>
        <taxon>Bamfordvirae</taxon>
        <taxon>Nucleocytoviricota</taxon>
        <taxon>Megaviricetes</taxon>
        <taxon>Imitervirales</taxon>
        <taxon>Mimiviridae</taxon>
        <taxon>Klosneuvirinae</taxon>
        <taxon>Hokovirus</taxon>
    </lineage>
</organism>
<dbReference type="GO" id="GO:0008855">
    <property type="term" value="F:exodeoxyribonuclease VII activity"/>
    <property type="evidence" value="ECO:0007669"/>
    <property type="project" value="InterPro"/>
</dbReference>
<name>A0A1V0SGL7_9VIRU</name>
<dbReference type="Pfam" id="PF13742">
    <property type="entry name" value="tRNA_anti_2"/>
    <property type="match status" value="1"/>
</dbReference>
<accession>A0A1V0SGL7</accession>
<gene>
    <name evidence="7" type="ORF">Hokovirus_3_135</name>
</gene>
<proteinExistence type="predicted"/>
<dbReference type="EMBL" id="KY684105">
    <property type="protein sequence ID" value="ARF10862.1"/>
    <property type="molecule type" value="Genomic_DNA"/>
</dbReference>
<dbReference type="Pfam" id="PF02601">
    <property type="entry name" value="Exonuc_VII_L"/>
    <property type="match status" value="1"/>
</dbReference>
<feature type="domain" description="OB-fold nucleic acid binding" evidence="6">
    <location>
        <begin position="5"/>
        <end position="96"/>
    </location>
</feature>
<reference evidence="7" key="1">
    <citation type="journal article" date="2017" name="Science">
        <title>Giant viruses with an expanded complement of translation system components.</title>
        <authorList>
            <person name="Schulz F."/>
            <person name="Yutin N."/>
            <person name="Ivanova N.N."/>
            <person name="Ortega D.R."/>
            <person name="Lee T.K."/>
            <person name="Vierheilig J."/>
            <person name="Daims H."/>
            <person name="Horn M."/>
            <person name="Wagner M."/>
            <person name="Jensen G.J."/>
            <person name="Kyrpides N.C."/>
            <person name="Koonin E.V."/>
            <person name="Woyke T."/>
        </authorList>
    </citation>
    <scope>NUCLEOTIDE SEQUENCE</scope>
    <source>
        <strain evidence="7">HKV1</strain>
    </source>
</reference>
<evidence type="ECO:0000313" key="7">
    <source>
        <dbReference type="EMBL" id="ARF10862.1"/>
    </source>
</evidence>
<dbReference type="GO" id="GO:0003676">
    <property type="term" value="F:nucleic acid binding"/>
    <property type="evidence" value="ECO:0007669"/>
    <property type="project" value="InterPro"/>
</dbReference>
<dbReference type="InterPro" id="IPR003753">
    <property type="entry name" value="Exonuc_VII_L"/>
</dbReference>